<dbReference type="InterPro" id="IPR024037">
    <property type="entry name" value="Alt_ATP_synth_F1_esu"/>
</dbReference>
<reference evidence="12" key="1">
    <citation type="submission" date="2020-12" db="EMBL/GenBank/DDBJ databases">
        <title>Oil enriched cultivation method for isolating marine PHA-producing bacteria.</title>
        <authorList>
            <person name="Zheng W."/>
            <person name="Yu S."/>
            <person name="Huang Y."/>
        </authorList>
    </citation>
    <scope>NUCLEOTIDE SEQUENCE</scope>
    <source>
        <strain evidence="12">SY-2-12</strain>
    </source>
</reference>
<comment type="subunit">
    <text evidence="9">F-type ATPases have 2 components, CF(1) - the catalytic core - and CF(0) - the membrane proton channel. CF(1) has five subunits: alpha(3), beta(3), gamma(1), delta(1), epsilon(1). CF(0) has three main subunits: a, b and c.</text>
</comment>
<dbReference type="GO" id="GO:0045259">
    <property type="term" value="C:proton-transporting ATP synthase complex"/>
    <property type="evidence" value="ECO:0007669"/>
    <property type="project" value="UniProtKB-KW"/>
</dbReference>
<proteinExistence type="inferred from homology"/>
<evidence type="ECO:0000313" key="12">
    <source>
        <dbReference type="EMBL" id="MBN9671373.1"/>
    </source>
</evidence>
<dbReference type="Pfam" id="PF02823">
    <property type="entry name" value="ATP-synt_DE_N"/>
    <property type="match status" value="1"/>
</dbReference>
<evidence type="ECO:0000256" key="7">
    <source>
        <dbReference type="ARBA" id="ARBA00023136"/>
    </source>
</evidence>
<dbReference type="CDD" id="cd12152">
    <property type="entry name" value="F1-ATPase_delta"/>
    <property type="match status" value="1"/>
</dbReference>
<dbReference type="NCBIfam" id="TIGR03166">
    <property type="entry name" value="alt_F1F0_F1_eps"/>
    <property type="match status" value="1"/>
</dbReference>
<keyword evidence="9" id="KW-0066">ATP synthesis</keyword>
<sequence>MKTGLHLTVTTPMEVLVDSTGVVSLRAEDDSGGFGILPGHTEFLTVLPASVLRWKDADGGLHFCALRGGLLTVTGGCEVAVAAREGLLGDDLQALQGEVAKLRADEADSVRRARVEEMRLHAQALRQLMRYLRPGSTGALDHPPSIQANRDAGPGGSGP</sequence>
<dbReference type="GO" id="GO:0012505">
    <property type="term" value="C:endomembrane system"/>
    <property type="evidence" value="ECO:0007669"/>
    <property type="project" value="UniProtKB-SubCell"/>
</dbReference>
<evidence type="ECO:0000256" key="5">
    <source>
        <dbReference type="ARBA" id="ARBA00022781"/>
    </source>
</evidence>
<keyword evidence="4 9" id="KW-0813">Transport</keyword>
<evidence type="ECO:0000256" key="2">
    <source>
        <dbReference type="ARBA" id="ARBA00004184"/>
    </source>
</evidence>
<dbReference type="GO" id="GO:0005886">
    <property type="term" value="C:plasma membrane"/>
    <property type="evidence" value="ECO:0007669"/>
    <property type="project" value="UniProtKB-SubCell"/>
</dbReference>
<dbReference type="Proteomes" id="UP000664096">
    <property type="component" value="Unassembled WGS sequence"/>
</dbReference>
<keyword evidence="5 9" id="KW-0375">Hydrogen ion transport</keyword>
<name>A0A939EEA0_9HYPH</name>
<dbReference type="GO" id="GO:0046933">
    <property type="term" value="F:proton-transporting ATP synthase activity, rotational mechanism"/>
    <property type="evidence" value="ECO:0007669"/>
    <property type="project" value="UniProtKB-UniRule"/>
</dbReference>
<dbReference type="EMBL" id="JAEKJZ010000002">
    <property type="protein sequence ID" value="MBN9671373.1"/>
    <property type="molecule type" value="Genomic_DNA"/>
</dbReference>
<dbReference type="NCBIfam" id="NF009981">
    <property type="entry name" value="PRK13447.1"/>
    <property type="match status" value="1"/>
</dbReference>
<evidence type="ECO:0000256" key="10">
    <source>
        <dbReference type="SAM" id="MobiDB-lite"/>
    </source>
</evidence>
<feature type="region of interest" description="Disordered" evidence="10">
    <location>
        <begin position="136"/>
        <end position="159"/>
    </location>
</feature>
<comment type="caution">
    <text evidence="12">The sequence shown here is derived from an EMBL/GenBank/DDBJ whole genome shotgun (WGS) entry which is preliminary data.</text>
</comment>
<keyword evidence="6 9" id="KW-0406">Ion transport</keyword>
<dbReference type="InterPro" id="IPR036771">
    <property type="entry name" value="ATPsynth_dsu/esu_N"/>
</dbReference>
<comment type="function">
    <text evidence="1 9">Produces ATP from ADP in the presence of a proton gradient across the membrane.</text>
</comment>
<evidence type="ECO:0000256" key="1">
    <source>
        <dbReference type="ARBA" id="ARBA00003543"/>
    </source>
</evidence>
<keyword evidence="8 9" id="KW-0139">CF(1)</keyword>
<evidence type="ECO:0000256" key="8">
    <source>
        <dbReference type="ARBA" id="ARBA00023196"/>
    </source>
</evidence>
<dbReference type="RefSeq" id="WP_207141208.1">
    <property type="nucleotide sequence ID" value="NZ_JAEKJZ010000002.1"/>
</dbReference>
<protein>
    <recommendedName>
        <fullName evidence="9">ATP synthase epsilon chain</fullName>
    </recommendedName>
    <alternativeName>
        <fullName evidence="9">ATP synthase F1 sector epsilon subunit</fullName>
    </alternativeName>
    <alternativeName>
        <fullName evidence="9">F-ATPase epsilon subunit</fullName>
    </alternativeName>
</protein>
<evidence type="ECO:0000256" key="9">
    <source>
        <dbReference type="HAMAP-Rule" id="MF_00530"/>
    </source>
</evidence>
<comment type="subcellular location">
    <subcellularLocation>
        <location evidence="9">Cell membrane</location>
        <topology evidence="9">Peripheral membrane protein</topology>
    </subcellularLocation>
    <subcellularLocation>
        <location evidence="2">Endomembrane system</location>
        <topology evidence="2">Peripheral membrane protein</topology>
    </subcellularLocation>
</comment>
<dbReference type="InterPro" id="IPR001469">
    <property type="entry name" value="ATP_synth_F1_dsu/esu"/>
</dbReference>
<feature type="domain" description="ATP synthase F1 complex delta/epsilon subunit N-terminal" evidence="11">
    <location>
        <begin position="5"/>
        <end position="83"/>
    </location>
</feature>
<evidence type="ECO:0000256" key="3">
    <source>
        <dbReference type="ARBA" id="ARBA00005712"/>
    </source>
</evidence>
<dbReference type="Gene3D" id="2.60.15.10">
    <property type="entry name" value="F0F1 ATP synthase delta/epsilon subunit, N-terminal"/>
    <property type="match status" value="1"/>
</dbReference>
<keyword evidence="7 9" id="KW-0472">Membrane</keyword>
<comment type="similarity">
    <text evidence="3 9">Belongs to the ATPase epsilon chain family.</text>
</comment>
<gene>
    <name evidence="9" type="primary">atpC</name>
    <name evidence="12" type="ORF">JF539_13580</name>
</gene>
<evidence type="ECO:0000313" key="13">
    <source>
        <dbReference type="Proteomes" id="UP000664096"/>
    </source>
</evidence>
<keyword evidence="9" id="KW-1003">Cell membrane</keyword>
<dbReference type="AlphaFoldDB" id="A0A939EEA0"/>
<dbReference type="InterPro" id="IPR020546">
    <property type="entry name" value="ATP_synth_F1_dsu/esu_N"/>
</dbReference>
<organism evidence="12 13">
    <name type="scientific">Roseibium aggregatum</name>
    <dbReference type="NCBI Taxonomy" id="187304"/>
    <lineage>
        <taxon>Bacteria</taxon>
        <taxon>Pseudomonadati</taxon>
        <taxon>Pseudomonadota</taxon>
        <taxon>Alphaproteobacteria</taxon>
        <taxon>Hyphomicrobiales</taxon>
        <taxon>Stappiaceae</taxon>
        <taxon>Roseibium</taxon>
    </lineage>
</organism>
<evidence type="ECO:0000256" key="6">
    <source>
        <dbReference type="ARBA" id="ARBA00023065"/>
    </source>
</evidence>
<evidence type="ECO:0000256" key="4">
    <source>
        <dbReference type="ARBA" id="ARBA00022448"/>
    </source>
</evidence>
<dbReference type="GO" id="GO:0005524">
    <property type="term" value="F:ATP binding"/>
    <property type="evidence" value="ECO:0007669"/>
    <property type="project" value="UniProtKB-UniRule"/>
</dbReference>
<dbReference type="SUPFAM" id="SSF51344">
    <property type="entry name" value="Epsilon subunit of F1F0-ATP synthase N-terminal domain"/>
    <property type="match status" value="1"/>
</dbReference>
<dbReference type="HAMAP" id="MF_00530">
    <property type="entry name" value="ATP_synth_epsil_bac"/>
    <property type="match status" value="1"/>
</dbReference>
<accession>A0A939EEA0</accession>
<evidence type="ECO:0000259" key="11">
    <source>
        <dbReference type="Pfam" id="PF02823"/>
    </source>
</evidence>